<proteinExistence type="predicted"/>
<gene>
    <name evidence="2" type="ORF">RJ641_024619</name>
</gene>
<evidence type="ECO:0000313" key="3">
    <source>
        <dbReference type="Proteomes" id="UP001370490"/>
    </source>
</evidence>
<comment type="caution">
    <text evidence="2">The sequence shown here is derived from an EMBL/GenBank/DDBJ whole genome shotgun (WGS) entry which is preliminary data.</text>
</comment>
<dbReference type="Proteomes" id="UP001370490">
    <property type="component" value="Unassembled WGS sequence"/>
</dbReference>
<dbReference type="EMBL" id="JBAMMX010000003">
    <property type="protein sequence ID" value="KAK6943517.1"/>
    <property type="molecule type" value="Genomic_DNA"/>
</dbReference>
<name>A0AAN8ZN46_9MAGN</name>
<evidence type="ECO:0000313" key="2">
    <source>
        <dbReference type="EMBL" id="KAK6943517.1"/>
    </source>
</evidence>
<organism evidence="2 3">
    <name type="scientific">Dillenia turbinata</name>
    <dbReference type="NCBI Taxonomy" id="194707"/>
    <lineage>
        <taxon>Eukaryota</taxon>
        <taxon>Viridiplantae</taxon>
        <taxon>Streptophyta</taxon>
        <taxon>Embryophyta</taxon>
        <taxon>Tracheophyta</taxon>
        <taxon>Spermatophyta</taxon>
        <taxon>Magnoliopsida</taxon>
        <taxon>eudicotyledons</taxon>
        <taxon>Gunneridae</taxon>
        <taxon>Pentapetalae</taxon>
        <taxon>Dilleniales</taxon>
        <taxon>Dilleniaceae</taxon>
        <taxon>Dillenia</taxon>
    </lineage>
</organism>
<evidence type="ECO:0000256" key="1">
    <source>
        <dbReference type="SAM" id="Phobius"/>
    </source>
</evidence>
<keyword evidence="1" id="KW-0812">Transmembrane</keyword>
<keyword evidence="3" id="KW-1185">Reference proteome</keyword>
<keyword evidence="1" id="KW-0472">Membrane</keyword>
<accession>A0AAN8ZN46</accession>
<keyword evidence="1" id="KW-1133">Transmembrane helix</keyword>
<protein>
    <submittedName>
        <fullName evidence="2">Uncharacterized protein</fullName>
    </submittedName>
</protein>
<reference evidence="2 3" key="1">
    <citation type="submission" date="2023-12" db="EMBL/GenBank/DDBJ databases">
        <title>A high-quality genome assembly for Dillenia turbinata (Dilleniales).</title>
        <authorList>
            <person name="Chanderbali A."/>
        </authorList>
    </citation>
    <scope>NUCLEOTIDE SEQUENCE [LARGE SCALE GENOMIC DNA]</scope>
    <source>
        <strain evidence="2">LSX21</strain>
        <tissue evidence="2">Leaf</tissue>
    </source>
</reference>
<feature type="transmembrane region" description="Helical" evidence="1">
    <location>
        <begin position="29"/>
        <end position="49"/>
    </location>
</feature>
<dbReference type="AlphaFoldDB" id="A0AAN8ZN46"/>
<sequence length="190" mass="21378">MGQSDNQVQDHTKRKYDEIKSNPNLTQSFAFLLILFCISTIGADGSAFYRCGSLSEEECHQREHGVQPTPLFAPAIPPRFDAPDDKGKHAIAEPAKLRCFDDNFAKFLKEHHYLLIHLKQLLGHEKMAEFGEEMAGLGSLLMLMAPNSQWETIAEKIRDGAIKLKEGKRLVKEGHKLLRDAGSDMPTFVE</sequence>